<feature type="non-terminal residue" evidence="1">
    <location>
        <position position="1"/>
    </location>
</feature>
<dbReference type="GeneID" id="9680382"/>
<dbReference type="Proteomes" id="UP000001876">
    <property type="component" value="Unassembled WGS sequence"/>
</dbReference>
<dbReference type="EMBL" id="GG663735">
    <property type="protein sequence ID" value="EEH60919.1"/>
    <property type="molecule type" value="Genomic_DNA"/>
</dbReference>
<dbReference type="KEGG" id="mpp:MICPUCDRAFT_7865"/>
<proteinExistence type="predicted"/>
<reference evidence="1 2" key="1">
    <citation type="journal article" date="2009" name="Science">
        <title>Green evolution and dynamic adaptations revealed by genomes of the marine picoeukaryotes Micromonas.</title>
        <authorList>
            <person name="Worden A.Z."/>
            <person name="Lee J.H."/>
            <person name="Mock T."/>
            <person name="Rouze P."/>
            <person name="Simmons M.P."/>
            <person name="Aerts A.L."/>
            <person name="Allen A.E."/>
            <person name="Cuvelier M.L."/>
            <person name="Derelle E."/>
            <person name="Everett M.V."/>
            <person name="Foulon E."/>
            <person name="Grimwood J."/>
            <person name="Gundlach H."/>
            <person name="Henrissat B."/>
            <person name="Napoli C."/>
            <person name="McDonald S.M."/>
            <person name="Parker M.S."/>
            <person name="Rombauts S."/>
            <person name="Salamov A."/>
            <person name="Von Dassow P."/>
            <person name="Badger J.H."/>
            <person name="Coutinho P.M."/>
            <person name="Demir E."/>
            <person name="Dubchak I."/>
            <person name="Gentemann C."/>
            <person name="Eikrem W."/>
            <person name="Gready J.E."/>
            <person name="John U."/>
            <person name="Lanier W."/>
            <person name="Lindquist E.A."/>
            <person name="Lucas S."/>
            <person name="Mayer K.F."/>
            <person name="Moreau H."/>
            <person name="Not F."/>
            <person name="Otillar R."/>
            <person name="Panaud O."/>
            <person name="Pangilinan J."/>
            <person name="Paulsen I."/>
            <person name="Piegu B."/>
            <person name="Poliakov A."/>
            <person name="Robbens S."/>
            <person name="Schmutz J."/>
            <person name="Toulza E."/>
            <person name="Wyss T."/>
            <person name="Zelensky A."/>
            <person name="Zhou K."/>
            <person name="Armbrust E.V."/>
            <person name="Bhattacharya D."/>
            <person name="Goodenough U.W."/>
            <person name="Van de Peer Y."/>
            <person name="Grigoriev I.V."/>
        </authorList>
    </citation>
    <scope>NUCLEOTIDE SEQUENCE [LARGE SCALE GENOMIC DNA]</scope>
    <source>
        <strain evidence="1 2">CCMP1545</strain>
    </source>
</reference>
<sequence length="165" mass="18213">ITVAMKEWGAIVAALEAGEQTIVFRKGGLRDGDGGFELVARHFALFPTAYHPSERITEATPLRERARAFMETPTPDMKNGDAVPVTLIAECTGAWVTKDASVFEKLAAHHAWTPELLSARMKWKPEAPITILELRVKKLADEDAALTTLPPDVERYGGCRSWIDL</sequence>
<protein>
    <submittedName>
        <fullName evidence="1">Predicted protein</fullName>
    </submittedName>
</protein>
<name>C1MIH6_MICPC</name>
<organism evidence="2">
    <name type="scientific">Micromonas pusilla (strain CCMP1545)</name>
    <name type="common">Picoplanktonic green alga</name>
    <dbReference type="NCBI Taxonomy" id="564608"/>
    <lineage>
        <taxon>Eukaryota</taxon>
        <taxon>Viridiplantae</taxon>
        <taxon>Chlorophyta</taxon>
        <taxon>Mamiellophyceae</taxon>
        <taxon>Mamiellales</taxon>
        <taxon>Mamiellaceae</taxon>
        <taxon>Micromonas</taxon>
    </lineage>
</organism>
<keyword evidence="2" id="KW-1185">Reference proteome</keyword>
<gene>
    <name evidence="1" type="ORF">MICPUCDRAFT_7865</name>
</gene>
<dbReference type="InterPro" id="IPR014923">
    <property type="entry name" value="DUF1802"/>
</dbReference>
<dbReference type="eggNOG" id="ENOG502SPTM">
    <property type="taxonomic scope" value="Eukaryota"/>
</dbReference>
<dbReference type="RefSeq" id="XP_003055667.1">
    <property type="nucleotide sequence ID" value="XM_003055621.1"/>
</dbReference>
<dbReference type="OrthoDB" id="567563at2759"/>
<accession>C1MIH6</accession>
<evidence type="ECO:0000313" key="2">
    <source>
        <dbReference type="Proteomes" id="UP000001876"/>
    </source>
</evidence>
<dbReference type="Pfam" id="PF08819">
    <property type="entry name" value="DUF1802"/>
    <property type="match status" value="1"/>
</dbReference>
<feature type="non-terminal residue" evidence="1">
    <location>
        <position position="165"/>
    </location>
</feature>
<dbReference type="AlphaFoldDB" id="C1MIH6"/>
<dbReference type="OMA" id="YGGCKSW"/>
<evidence type="ECO:0000313" key="1">
    <source>
        <dbReference type="EMBL" id="EEH60919.1"/>
    </source>
</evidence>